<feature type="transmembrane region" description="Helical" evidence="7">
    <location>
        <begin position="213"/>
        <end position="234"/>
    </location>
</feature>
<evidence type="ECO:0000256" key="6">
    <source>
        <dbReference type="ARBA" id="ARBA00023136"/>
    </source>
</evidence>
<dbReference type="Proteomes" id="UP000612746">
    <property type="component" value="Unassembled WGS sequence"/>
</dbReference>
<dbReference type="EMBL" id="JAEPRA010000001">
    <property type="protein sequence ID" value="KAG2188688.1"/>
    <property type="molecule type" value="Genomic_DNA"/>
</dbReference>
<keyword evidence="3 7" id="KW-0812">Transmembrane</keyword>
<feature type="transmembrane region" description="Helical" evidence="7">
    <location>
        <begin position="6"/>
        <end position="25"/>
    </location>
</feature>
<dbReference type="OrthoDB" id="6507463at2759"/>
<keyword evidence="9" id="KW-1185">Reference proteome</keyword>
<evidence type="ECO:0000313" key="8">
    <source>
        <dbReference type="EMBL" id="KAG2188688.1"/>
    </source>
</evidence>
<dbReference type="InterPro" id="IPR009294">
    <property type="entry name" value="Aph-1"/>
</dbReference>
<dbReference type="Pfam" id="PF06105">
    <property type="entry name" value="Aph-1"/>
    <property type="match status" value="1"/>
</dbReference>
<evidence type="ECO:0000256" key="7">
    <source>
        <dbReference type="SAM" id="Phobius"/>
    </source>
</evidence>
<feature type="transmembrane region" description="Helical" evidence="7">
    <location>
        <begin position="106"/>
        <end position="126"/>
    </location>
</feature>
<proteinExistence type="inferred from homology"/>
<organism evidence="8 9">
    <name type="scientific">Umbelopsis vinacea</name>
    <dbReference type="NCBI Taxonomy" id="44442"/>
    <lineage>
        <taxon>Eukaryota</taxon>
        <taxon>Fungi</taxon>
        <taxon>Fungi incertae sedis</taxon>
        <taxon>Mucoromycota</taxon>
        <taxon>Mucoromycotina</taxon>
        <taxon>Umbelopsidomycetes</taxon>
        <taxon>Umbelopsidales</taxon>
        <taxon>Umbelopsidaceae</taxon>
        <taxon>Umbelopsis</taxon>
    </lineage>
</organism>
<name>A0A8H7QA58_9FUNG</name>
<dbReference type="GO" id="GO:0016020">
    <property type="term" value="C:membrane"/>
    <property type="evidence" value="ECO:0007669"/>
    <property type="project" value="UniProtKB-SubCell"/>
</dbReference>
<comment type="similarity">
    <text evidence="2">Belongs to the APH-1 family.</text>
</comment>
<evidence type="ECO:0000256" key="4">
    <source>
        <dbReference type="ARBA" id="ARBA00022976"/>
    </source>
</evidence>
<reference evidence="8" key="1">
    <citation type="submission" date="2020-12" db="EMBL/GenBank/DDBJ databases">
        <title>Metabolic potential, ecology and presence of endohyphal bacteria is reflected in genomic diversity of Mucoromycotina.</title>
        <authorList>
            <person name="Muszewska A."/>
            <person name="Okrasinska A."/>
            <person name="Steczkiewicz K."/>
            <person name="Drgas O."/>
            <person name="Orlowska M."/>
            <person name="Perlinska-Lenart U."/>
            <person name="Aleksandrzak-Piekarczyk T."/>
            <person name="Szatraj K."/>
            <person name="Zielenkiewicz U."/>
            <person name="Pilsyk S."/>
            <person name="Malc E."/>
            <person name="Mieczkowski P."/>
            <person name="Kruszewska J.S."/>
            <person name="Biernat P."/>
            <person name="Pawlowska J."/>
        </authorList>
    </citation>
    <scope>NUCLEOTIDE SEQUENCE</scope>
    <source>
        <strain evidence="8">WA0000051536</strain>
    </source>
</reference>
<evidence type="ECO:0000256" key="2">
    <source>
        <dbReference type="ARBA" id="ARBA00005577"/>
    </source>
</evidence>
<keyword evidence="5 7" id="KW-1133">Transmembrane helix</keyword>
<comment type="subcellular location">
    <subcellularLocation>
        <location evidence="1">Membrane</location>
        <topology evidence="1">Multi-pass membrane protein</topology>
    </subcellularLocation>
</comment>
<sequence length="248" mass="27602">MSLYSFFGCMFLAYGPLLSIFFLYISRDAQLVLLMVCSAFFWLIAILLSSVIWFAATPARNMNAVTILYSVILQELFRWALFKLLHRAEKGLMIVSKNPKSRYNRSVFAFVSGFGFGLTSALVTYISTLVQTIEPGVIMCPSCPKATLFFISAINTSLTSLQHITWMMIAFEAYLNLPTLLGFLQGAWVLVSHFGVSYAMLLNASESVSLGCVYAIIIQLVILAISITLVVLNLKKHYGAAVISRTQR</sequence>
<dbReference type="PANTHER" id="PTHR12889">
    <property type="entry name" value="GAMMA-SECRETASE SUBUNIT APH-1"/>
    <property type="match status" value="1"/>
</dbReference>
<feature type="transmembrane region" description="Helical" evidence="7">
    <location>
        <begin position="32"/>
        <end position="55"/>
    </location>
</feature>
<evidence type="ECO:0000256" key="1">
    <source>
        <dbReference type="ARBA" id="ARBA00004141"/>
    </source>
</evidence>
<evidence type="ECO:0000256" key="5">
    <source>
        <dbReference type="ARBA" id="ARBA00022989"/>
    </source>
</evidence>
<keyword evidence="6 7" id="KW-0472">Membrane</keyword>
<evidence type="ECO:0000313" key="9">
    <source>
        <dbReference type="Proteomes" id="UP000612746"/>
    </source>
</evidence>
<protein>
    <submittedName>
        <fullName evidence="8">Uncharacterized protein</fullName>
    </submittedName>
</protein>
<gene>
    <name evidence="8" type="ORF">INT44_003827</name>
</gene>
<keyword evidence="4" id="KW-0914">Notch signaling pathway</keyword>
<accession>A0A8H7QA58</accession>
<feature type="transmembrane region" description="Helical" evidence="7">
    <location>
        <begin position="146"/>
        <end position="169"/>
    </location>
</feature>
<dbReference type="GO" id="GO:0016485">
    <property type="term" value="P:protein processing"/>
    <property type="evidence" value="ECO:0007669"/>
    <property type="project" value="InterPro"/>
</dbReference>
<dbReference type="AlphaFoldDB" id="A0A8H7QA58"/>
<evidence type="ECO:0000256" key="3">
    <source>
        <dbReference type="ARBA" id="ARBA00022692"/>
    </source>
</evidence>
<comment type="caution">
    <text evidence="8">The sequence shown here is derived from an EMBL/GenBank/DDBJ whole genome shotgun (WGS) entry which is preliminary data.</text>
</comment>
<feature type="transmembrane region" description="Helical" evidence="7">
    <location>
        <begin position="181"/>
        <end position="201"/>
    </location>
</feature>
<feature type="transmembrane region" description="Helical" evidence="7">
    <location>
        <begin position="67"/>
        <end position="85"/>
    </location>
</feature>